<protein>
    <submittedName>
        <fullName evidence="1">Uncharacterized protein</fullName>
    </submittedName>
</protein>
<accession>A0A232F101</accession>
<evidence type="ECO:0000313" key="1">
    <source>
        <dbReference type="EMBL" id="OXU24371.1"/>
    </source>
</evidence>
<dbReference type="EMBL" id="NNAY01001319">
    <property type="protein sequence ID" value="OXU24371.1"/>
    <property type="molecule type" value="Genomic_DNA"/>
</dbReference>
<reference evidence="1 2" key="1">
    <citation type="journal article" date="2017" name="Curr. Biol.">
        <title>The Evolution of Venom by Co-option of Single-Copy Genes.</title>
        <authorList>
            <person name="Martinson E.O."/>
            <person name="Mrinalini"/>
            <person name="Kelkar Y.D."/>
            <person name="Chang C.H."/>
            <person name="Werren J.H."/>
        </authorList>
    </citation>
    <scope>NUCLEOTIDE SEQUENCE [LARGE SCALE GENOMIC DNA]</scope>
    <source>
        <strain evidence="1 2">Alberta</strain>
        <tissue evidence="1">Whole body</tissue>
    </source>
</reference>
<gene>
    <name evidence="1" type="ORF">TSAR_002057</name>
</gene>
<evidence type="ECO:0000313" key="2">
    <source>
        <dbReference type="Proteomes" id="UP000215335"/>
    </source>
</evidence>
<proteinExistence type="predicted"/>
<dbReference type="AlphaFoldDB" id="A0A232F101"/>
<dbReference type="Proteomes" id="UP000215335">
    <property type="component" value="Unassembled WGS sequence"/>
</dbReference>
<name>A0A232F101_9HYME</name>
<feature type="non-terminal residue" evidence="1">
    <location>
        <position position="42"/>
    </location>
</feature>
<sequence length="42" mass="4452">MASLGSAGATAGNINNERVACTAQTAFSLRRSYIYICIGHYV</sequence>
<keyword evidence="2" id="KW-1185">Reference proteome</keyword>
<organism evidence="1 2">
    <name type="scientific">Trichomalopsis sarcophagae</name>
    <dbReference type="NCBI Taxonomy" id="543379"/>
    <lineage>
        <taxon>Eukaryota</taxon>
        <taxon>Metazoa</taxon>
        <taxon>Ecdysozoa</taxon>
        <taxon>Arthropoda</taxon>
        <taxon>Hexapoda</taxon>
        <taxon>Insecta</taxon>
        <taxon>Pterygota</taxon>
        <taxon>Neoptera</taxon>
        <taxon>Endopterygota</taxon>
        <taxon>Hymenoptera</taxon>
        <taxon>Apocrita</taxon>
        <taxon>Proctotrupomorpha</taxon>
        <taxon>Chalcidoidea</taxon>
        <taxon>Pteromalidae</taxon>
        <taxon>Pteromalinae</taxon>
        <taxon>Trichomalopsis</taxon>
    </lineage>
</organism>
<comment type="caution">
    <text evidence="1">The sequence shown here is derived from an EMBL/GenBank/DDBJ whole genome shotgun (WGS) entry which is preliminary data.</text>
</comment>